<protein>
    <recommendedName>
        <fullName evidence="6 10">UDP-glucose 4-epimerase</fullName>
        <ecNumber evidence="5 10">5.1.3.2</ecNumber>
    </recommendedName>
</protein>
<reference evidence="12 13" key="1">
    <citation type="submission" date="2018-12" db="EMBL/GenBank/DDBJ databases">
        <authorList>
            <consortium name="Pathogen Informatics"/>
        </authorList>
    </citation>
    <scope>NUCLEOTIDE SEQUENCE [LARGE SCALE GENOMIC DNA]</scope>
    <source>
        <strain evidence="12 13">NCTC12227</strain>
    </source>
</reference>
<dbReference type="Proteomes" id="UP000268229">
    <property type="component" value="Chromosome"/>
</dbReference>
<evidence type="ECO:0000256" key="6">
    <source>
        <dbReference type="ARBA" id="ARBA00018569"/>
    </source>
</evidence>
<evidence type="ECO:0000313" key="12">
    <source>
        <dbReference type="EMBL" id="VEJ21790.1"/>
    </source>
</evidence>
<dbReference type="SUPFAM" id="SSF51735">
    <property type="entry name" value="NAD(P)-binding Rossmann-fold domains"/>
    <property type="match status" value="1"/>
</dbReference>
<organism evidence="12 13">
    <name type="scientific">Neisseria animaloris</name>
    <dbReference type="NCBI Taxonomy" id="326522"/>
    <lineage>
        <taxon>Bacteria</taxon>
        <taxon>Pseudomonadati</taxon>
        <taxon>Pseudomonadota</taxon>
        <taxon>Betaproteobacteria</taxon>
        <taxon>Neisseriales</taxon>
        <taxon>Neisseriaceae</taxon>
        <taxon>Neisseria</taxon>
    </lineage>
</organism>
<feature type="domain" description="NAD-dependent epimerase/dehydratase" evidence="11">
    <location>
        <begin position="30"/>
        <end position="289"/>
    </location>
</feature>
<dbReference type="CDD" id="cd05247">
    <property type="entry name" value="UDP_G4E_1_SDR_e"/>
    <property type="match status" value="1"/>
</dbReference>
<evidence type="ECO:0000256" key="3">
    <source>
        <dbReference type="ARBA" id="ARBA00004947"/>
    </source>
</evidence>
<dbReference type="GO" id="GO:0005829">
    <property type="term" value="C:cytosol"/>
    <property type="evidence" value="ECO:0007669"/>
    <property type="project" value="TreeGrafter"/>
</dbReference>
<dbReference type="PRINTS" id="PR01713">
    <property type="entry name" value="NUCEPIMERASE"/>
</dbReference>
<dbReference type="Pfam" id="PF01370">
    <property type="entry name" value="Epimerase"/>
    <property type="match status" value="1"/>
</dbReference>
<dbReference type="STRING" id="326522.BWD08_09505"/>
<keyword evidence="10" id="KW-0119">Carbohydrate metabolism</keyword>
<proteinExistence type="inferred from homology"/>
<evidence type="ECO:0000256" key="1">
    <source>
        <dbReference type="ARBA" id="ARBA00000083"/>
    </source>
</evidence>
<comment type="cofactor">
    <cofactor evidence="2 10">
        <name>NAD(+)</name>
        <dbReference type="ChEBI" id="CHEBI:57540"/>
    </cofactor>
</comment>
<dbReference type="InterPro" id="IPR036291">
    <property type="entry name" value="NAD(P)-bd_dom_sf"/>
</dbReference>
<dbReference type="PANTHER" id="PTHR43725:SF47">
    <property type="entry name" value="UDP-GLUCOSE 4-EPIMERASE"/>
    <property type="match status" value="1"/>
</dbReference>
<dbReference type="Gene3D" id="3.90.25.10">
    <property type="entry name" value="UDP-galactose 4-epimerase, domain 1"/>
    <property type="match status" value="1"/>
</dbReference>
<evidence type="ECO:0000256" key="2">
    <source>
        <dbReference type="ARBA" id="ARBA00001911"/>
    </source>
</evidence>
<sequence length="365" mass="40246">MAGQLKTVIPRLKGRTYYYELDKNGNKMAILVTGGAGFIGSHTVVSLGEAGYDIVIIDNLCNSSPNILPRLEQMIGKNIPFYHGDIRNRELLQQIFAAHSIEAVIHFAGLKAVGESVEQPLKYYNNNVYGSLVLIEEMSKAGVFNIIFSSSATVYGTPPSIPVTEDMPTGLVTNPYGQTKHMVENILKDTVTADSRWSAIILRYFNPVGAHESGRIGESPNGIPNNLLPYICQVSSGKIRQLNVFGSDYPTPDGTGIRDYIHVMDLAEGHLKAMQVKQSQSGLHIYNLGTGKGYSVLEIIKAFENASGVKIPYNLCPRRDGDIAECYANIEKAAIELNWVAKRNLQTVMQDSWLWQCNNPNGYDN</sequence>
<evidence type="ECO:0000256" key="9">
    <source>
        <dbReference type="ARBA" id="ARBA00023235"/>
    </source>
</evidence>
<dbReference type="NCBIfam" id="TIGR01179">
    <property type="entry name" value="galE"/>
    <property type="match status" value="1"/>
</dbReference>
<comment type="subunit">
    <text evidence="10">Homodimer.</text>
</comment>
<gene>
    <name evidence="12" type="primary">galE</name>
    <name evidence="12" type="ORF">NCTC12227_01550</name>
</gene>
<keyword evidence="8" id="KW-0299">Galactose metabolism</keyword>
<dbReference type="UniPathway" id="UPA00214"/>
<evidence type="ECO:0000259" key="11">
    <source>
        <dbReference type="Pfam" id="PF01370"/>
    </source>
</evidence>
<comment type="catalytic activity">
    <reaction evidence="1 10">
        <text>UDP-alpha-D-glucose = UDP-alpha-D-galactose</text>
        <dbReference type="Rhea" id="RHEA:22168"/>
        <dbReference type="ChEBI" id="CHEBI:58885"/>
        <dbReference type="ChEBI" id="CHEBI:66914"/>
        <dbReference type="EC" id="5.1.3.2"/>
    </reaction>
</comment>
<dbReference type="InterPro" id="IPR005886">
    <property type="entry name" value="UDP_G4E"/>
</dbReference>
<comment type="pathway">
    <text evidence="3 10">Carbohydrate metabolism; galactose metabolism.</text>
</comment>
<dbReference type="NCBIfam" id="NF007956">
    <property type="entry name" value="PRK10675.1"/>
    <property type="match status" value="1"/>
</dbReference>
<dbReference type="GO" id="GO:0003978">
    <property type="term" value="F:UDP-glucose 4-epimerase activity"/>
    <property type="evidence" value="ECO:0007669"/>
    <property type="project" value="UniProtKB-UniRule"/>
</dbReference>
<dbReference type="EC" id="5.1.3.2" evidence="5 10"/>
<dbReference type="Gene3D" id="3.40.50.720">
    <property type="entry name" value="NAD(P)-binding Rossmann-like Domain"/>
    <property type="match status" value="1"/>
</dbReference>
<comment type="similarity">
    <text evidence="4 10">Belongs to the NAD(P)-dependent epimerase/dehydratase family.</text>
</comment>
<dbReference type="InterPro" id="IPR001509">
    <property type="entry name" value="Epimerase_deHydtase"/>
</dbReference>
<name>A0A448UD12_9NEIS</name>
<dbReference type="PANTHER" id="PTHR43725">
    <property type="entry name" value="UDP-GLUCOSE 4-EPIMERASE"/>
    <property type="match status" value="1"/>
</dbReference>
<evidence type="ECO:0000256" key="8">
    <source>
        <dbReference type="ARBA" id="ARBA00023144"/>
    </source>
</evidence>
<evidence type="ECO:0000256" key="10">
    <source>
        <dbReference type="RuleBase" id="RU366046"/>
    </source>
</evidence>
<accession>A0A448UD12</accession>
<dbReference type="AlphaFoldDB" id="A0A448UD12"/>
<keyword evidence="9 10" id="KW-0413">Isomerase</keyword>
<dbReference type="EMBL" id="LR134516">
    <property type="protein sequence ID" value="VEJ21790.1"/>
    <property type="molecule type" value="Genomic_DNA"/>
</dbReference>
<evidence type="ECO:0000313" key="13">
    <source>
        <dbReference type="Proteomes" id="UP000268229"/>
    </source>
</evidence>
<dbReference type="KEGG" id="nani:NCTC12227_01550"/>
<keyword evidence="7 10" id="KW-0520">NAD</keyword>
<keyword evidence="13" id="KW-1185">Reference proteome</keyword>
<evidence type="ECO:0000256" key="5">
    <source>
        <dbReference type="ARBA" id="ARBA00013189"/>
    </source>
</evidence>
<evidence type="ECO:0000256" key="7">
    <source>
        <dbReference type="ARBA" id="ARBA00023027"/>
    </source>
</evidence>
<dbReference type="GO" id="GO:0006012">
    <property type="term" value="P:galactose metabolic process"/>
    <property type="evidence" value="ECO:0007669"/>
    <property type="project" value="UniProtKB-UniPathway"/>
</dbReference>
<evidence type="ECO:0000256" key="4">
    <source>
        <dbReference type="ARBA" id="ARBA00007637"/>
    </source>
</evidence>